<organism evidence="5 6">
    <name type="scientific">Westerdykella ornata</name>
    <dbReference type="NCBI Taxonomy" id="318751"/>
    <lineage>
        <taxon>Eukaryota</taxon>
        <taxon>Fungi</taxon>
        <taxon>Dikarya</taxon>
        <taxon>Ascomycota</taxon>
        <taxon>Pezizomycotina</taxon>
        <taxon>Dothideomycetes</taxon>
        <taxon>Pleosporomycetidae</taxon>
        <taxon>Pleosporales</taxon>
        <taxon>Sporormiaceae</taxon>
        <taxon>Westerdykella</taxon>
    </lineage>
</organism>
<protein>
    <recommendedName>
        <fullName evidence="3">ethanolamine kinase</fullName>
        <ecNumber evidence="3">2.7.1.82</ecNumber>
    </recommendedName>
</protein>
<evidence type="ECO:0000256" key="1">
    <source>
        <dbReference type="ARBA" id="ARBA00037883"/>
    </source>
</evidence>
<sequence length="422" mass="47622">MGSTSPCVDSVRHIPLYYDSSDSYNSALKLILTLRPEWSKTTDTIEFVKFTDGITNTLLQALNRIPGLSEAQVEEDSILLRAYGRGTDVLIDREKETSSHSLLARHGLAPTLYARFENGLLYKFLRGSVCSPEHLRRPEVWRGVAQRLGQWHATLPISNISQVSAVPAPDTVQNRCASVEATDSLTPGKPIPNLWTTMQKWILALPTSTSTETSRRDVLQRELEWLIQQLLDTPGIGGSEPFVFAHCDLLSGNVIIEPSPSSASASRRSSASEVSEEEGPVESVSFIDYEYTTPAPAAFDIANHFAEWGGFDCDFSVLPTRSVRRAFLREYLRSYNLHSSRAYKEAELDELFSQVDRFRGVPGFYWGIWALIQAKISLIDFDYANYAEIRLGEYWAWKHEYTGERKAKGSKLPLREERWAQE</sequence>
<comment type="similarity">
    <text evidence="2">Belongs to the choline/ethanolamine kinase family.</text>
</comment>
<comment type="pathway">
    <text evidence="1">Phospholipid metabolism; phosphatidylethanolamine biosynthesis; phosphatidylethanolamine from ethanolamine: step 1/3.</text>
</comment>
<dbReference type="EMBL" id="ML986519">
    <property type="protein sequence ID" value="KAF2272568.1"/>
    <property type="molecule type" value="Genomic_DNA"/>
</dbReference>
<dbReference type="OrthoDB" id="10267235at2759"/>
<reference evidence="5" key="1">
    <citation type="journal article" date="2020" name="Stud. Mycol.">
        <title>101 Dothideomycetes genomes: a test case for predicting lifestyles and emergence of pathogens.</title>
        <authorList>
            <person name="Haridas S."/>
            <person name="Albert R."/>
            <person name="Binder M."/>
            <person name="Bloem J."/>
            <person name="Labutti K."/>
            <person name="Salamov A."/>
            <person name="Andreopoulos B."/>
            <person name="Baker S."/>
            <person name="Barry K."/>
            <person name="Bills G."/>
            <person name="Bluhm B."/>
            <person name="Cannon C."/>
            <person name="Castanera R."/>
            <person name="Culley D."/>
            <person name="Daum C."/>
            <person name="Ezra D."/>
            <person name="Gonzalez J."/>
            <person name="Henrissat B."/>
            <person name="Kuo A."/>
            <person name="Liang C."/>
            <person name="Lipzen A."/>
            <person name="Lutzoni F."/>
            <person name="Magnuson J."/>
            <person name="Mondo S."/>
            <person name="Nolan M."/>
            <person name="Ohm R."/>
            <person name="Pangilinan J."/>
            <person name="Park H.-J."/>
            <person name="Ramirez L."/>
            <person name="Alfaro M."/>
            <person name="Sun H."/>
            <person name="Tritt A."/>
            <person name="Yoshinaga Y."/>
            <person name="Zwiers L.-H."/>
            <person name="Turgeon B."/>
            <person name="Goodwin S."/>
            <person name="Spatafora J."/>
            <person name="Crous P."/>
            <person name="Grigoriev I."/>
        </authorList>
    </citation>
    <scope>NUCLEOTIDE SEQUENCE</scope>
    <source>
        <strain evidence="5">CBS 379.55</strain>
    </source>
</reference>
<dbReference type="SUPFAM" id="SSF56112">
    <property type="entry name" value="Protein kinase-like (PK-like)"/>
    <property type="match status" value="1"/>
</dbReference>
<dbReference type="PANTHER" id="PTHR22603:SF66">
    <property type="entry name" value="ETHANOLAMINE KINASE"/>
    <property type="match status" value="1"/>
</dbReference>
<name>A0A6A6J9B6_WESOR</name>
<dbReference type="Pfam" id="PF01633">
    <property type="entry name" value="Choline_kinase"/>
    <property type="match status" value="1"/>
</dbReference>
<dbReference type="Proteomes" id="UP000800097">
    <property type="component" value="Unassembled WGS sequence"/>
</dbReference>
<dbReference type="EC" id="2.7.1.82" evidence="3"/>
<evidence type="ECO:0000256" key="4">
    <source>
        <dbReference type="SAM" id="MobiDB-lite"/>
    </source>
</evidence>
<dbReference type="GO" id="GO:0005737">
    <property type="term" value="C:cytoplasm"/>
    <property type="evidence" value="ECO:0007669"/>
    <property type="project" value="TreeGrafter"/>
</dbReference>
<dbReference type="RefSeq" id="XP_033650107.1">
    <property type="nucleotide sequence ID" value="XM_033799979.1"/>
</dbReference>
<feature type="compositionally biased region" description="Low complexity" evidence="4">
    <location>
        <begin position="259"/>
        <end position="273"/>
    </location>
</feature>
<dbReference type="AlphaFoldDB" id="A0A6A6J9B6"/>
<accession>A0A6A6J9B6</accession>
<dbReference type="InterPro" id="IPR011009">
    <property type="entry name" value="Kinase-like_dom_sf"/>
</dbReference>
<proteinExistence type="inferred from homology"/>
<keyword evidence="5" id="KW-0418">Kinase</keyword>
<dbReference type="PANTHER" id="PTHR22603">
    <property type="entry name" value="CHOLINE/ETHANOALAMINE KINASE"/>
    <property type="match status" value="1"/>
</dbReference>
<evidence type="ECO:0000256" key="2">
    <source>
        <dbReference type="ARBA" id="ARBA00038211"/>
    </source>
</evidence>
<feature type="region of interest" description="Disordered" evidence="4">
    <location>
        <begin position="259"/>
        <end position="279"/>
    </location>
</feature>
<keyword evidence="6" id="KW-1185">Reference proteome</keyword>
<dbReference type="GO" id="GO:0006646">
    <property type="term" value="P:phosphatidylethanolamine biosynthetic process"/>
    <property type="evidence" value="ECO:0007669"/>
    <property type="project" value="TreeGrafter"/>
</dbReference>
<dbReference type="GO" id="GO:0004305">
    <property type="term" value="F:ethanolamine kinase activity"/>
    <property type="evidence" value="ECO:0007669"/>
    <property type="project" value="UniProtKB-EC"/>
</dbReference>
<keyword evidence="5" id="KW-0808">Transferase</keyword>
<dbReference type="Gene3D" id="3.90.1200.10">
    <property type="match status" value="1"/>
</dbReference>
<gene>
    <name evidence="5" type="ORF">EI97DRAFT_445645</name>
</gene>
<evidence type="ECO:0000313" key="6">
    <source>
        <dbReference type="Proteomes" id="UP000800097"/>
    </source>
</evidence>
<evidence type="ECO:0000256" key="3">
    <source>
        <dbReference type="ARBA" id="ARBA00038874"/>
    </source>
</evidence>
<dbReference type="GeneID" id="54553154"/>
<evidence type="ECO:0000313" key="5">
    <source>
        <dbReference type="EMBL" id="KAF2272568.1"/>
    </source>
</evidence>
<dbReference type="CDD" id="cd05157">
    <property type="entry name" value="ETNK_euk"/>
    <property type="match status" value="1"/>
</dbReference>